<evidence type="ECO:0000259" key="1">
    <source>
        <dbReference type="SMART" id="SM00507"/>
    </source>
</evidence>
<organism evidence="2 3">
    <name type="scientific">Streptosporangium vulgare</name>
    <dbReference type="NCBI Taxonomy" id="46190"/>
    <lineage>
        <taxon>Bacteria</taxon>
        <taxon>Bacillati</taxon>
        <taxon>Actinomycetota</taxon>
        <taxon>Actinomycetes</taxon>
        <taxon>Streptosporangiales</taxon>
        <taxon>Streptosporangiaceae</taxon>
        <taxon>Streptosporangium</taxon>
    </lineage>
</organism>
<reference evidence="2 3" key="1">
    <citation type="submission" date="2024-09" db="EMBL/GenBank/DDBJ databases">
        <authorList>
            <person name="Sun Q."/>
            <person name="Mori K."/>
        </authorList>
    </citation>
    <scope>NUCLEOTIDE SEQUENCE [LARGE SCALE GENOMIC DNA]</scope>
    <source>
        <strain evidence="2 3">JCM 3028</strain>
    </source>
</reference>
<evidence type="ECO:0000313" key="3">
    <source>
        <dbReference type="Proteomes" id="UP001589610"/>
    </source>
</evidence>
<keyword evidence="2" id="KW-0540">Nuclease</keyword>
<dbReference type="Pfam" id="PF01844">
    <property type="entry name" value="HNH"/>
    <property type="match status" value="1"/>
</dbReference>
<keyword evidence="3" id="KW-1185">Reference proteome</keyword>
<feature type="domain" description="HNH nuclease" evidence="1">
    <location>
        <begin position="24"/>
        <end position="80"/>
    </location>
</feature>
<dbReference type="Proteomes" id="UP001589610">
    <property type="component" value="Unassembled WGS sequence"/>
</dbReference>
<protein>
    <submittedName>
        <fullName evidence="2">HNH endonuclease signature motif containing protein</fullName>
    </submittedName>
</protein>
<sequence>MGVERCRNGWHLKFPTKDTGPSDKLRAQVEGRDKVCVRCGVAVPRDEDSIHHRIPRGRGGENSAENLLLFCGSGTTGCHGWTEQHRTAAYRLGYLVHTGIDPADVPVAVAGWGWRYPTSDGRWITPEEYGANPAELGEAAS</sequence>
<gene>
    <name evidence="2" type="ORF">ACFFRH_37990</name>
</gene>
<comment type="caution">
    <text evidence="2">The sequence shown here is derived from an EMBL/GenBank/DDBJ whole genome shotgun (WGS) entry which is preliminary data.</text>
</comment>
<dbReference type="EMBL" id="JBHMBS010000031">
    <property type="protein sequence ID" value="MFB9681304.1"/>
    <property type="molecule type" value="Genomic_DNA"/>
</dbReference>
<name>A0ABV5TQ97_9ACTN</name>
<dbReference type="GO" id="GO:0004519">
    <property type="term" value="F:endonuclease activity"/>
    <property type="evidence" value="ECO:0007669"/>
    <property type="project" value="UniProtKB-KW"/>
</dbReference>
<evidence type="ECO:0000313" key="2">
    <source>
        <dbReference type="EMBL" id="MFB9681304.1"/>
    </source>
</evidence>
<dbReference type="CDD" id="cd00085">
    <property type="entry name" value="HNHc"/>
    <property type="match status" value="1"/>
</dbReference>
<accession>A0ABV5TQ97</accession>
<dbReference type="InterPro" id="IPR002711">
    <property type="entry name" value="HNH"/>
</dbReference>
<dbReference type="Gene3D" id="1.10.30.50">
    <property type="match status" value="1"/>
</dbReference>
<keyword evidence="2" id="KW-0378">Hydrolase</keyword>
<dbReference type="InterPro" id="IPR003615">
    <property type="entry name" value="HNH_nuc"/>
</dbReference>
<proteinExistence type="predicted"/>
<keyword evidence="2" id="KW-0255">Endonuclease</keyword>
<dbReference type="SMART" id="SM00507">
    <property type="entry name" value="HNHc"/>
    <property type="match status" value="1"/>
</dbReference>